<evidence type="ECO:0000313" key="2">
    <source>
        <dbReference type="Proteomes" id="UP000499080"/>
    </source>
</evidence>
<dbReference type="Proteomes" id="UP000499080">
    <property type="component" value="Unassembled WGS sequence"/>
</dbReference>
<dbReference type="EMBL" id="BGPR01000081">
    <property type="protein sequence ID" value="GBL91782.1"/>
    <property type="molecule type" value="Genomic_DNA"/>
</dbReference>
<reference evidence="1 2" key="1">
    <citation type="journal article" date="2019" name="Sci. Rep.">
        <title>Orb-weaving spider Araneus ventricosus genome elucidates the spidroin gene catalogue.</title>
        <authorList>
            <person name="Kono N."/>
            <person name="Nakamura H."/>
            <person name="Ohtoshi R."/>
            <person name="Moran D.A.P."/>
            <person name="Shinohara A."/>
            <person name="Yoshida Y."/>
            <person name="Fujiwara M."/>
            <person name="Mori M."/>
            <person name="Tomita M."/>
            <person name="Arakawa K."/>
        </authorList>
    </citation>
    <scope>NUCLEOTIDE SEQUENCE [LARGE SCALE GENOMIC DNA]</scope>
</reference>
<protein>
    <submittedName>
        <fullName evidence="1">Uncharacterized protein</fullName>
    </submittedName>
</protein>
<organism evidence="1 2">
    <name type="scientific">Araneus ventricosus</name>
    <name type="common">Orbweaver spider</name>
    <name type="synonym">Epeira ventricosa</name>
    <dbReference type="NCBI Taxonomy" id="182803"/>
    <lineage>
        <taxon>Eukaryota</taxon>
        <taxon>Metazoa</taxon>
        <taxon>Ecdysozoa</taxon>
        <taxon>Arthropoda</taxon>
        <taxon>Chelicerata</taxon>
        <taxon>Arachnida</taxon>
        <taxon>Araneae</taxon>
        <taxon>Araneomorphae</taxon>
        <taxon>Entelegynae</taxon>
        <taxon>Araneoidea</taxon>
        <taxon>Araneidae</taxon>
        <taxon>Araneus</taxon>
    </lineage>
</organism>
<dbReference type="OrthoDB" id="6762459at2759"/>
<comment type="caution">
    <text evidence="1">The sequence shown here is derived from an EMBL/GenBank/DDBJ whole genome shotgun (WGS) entry which is preliminary data.</text>
</comment>
<gene>
    <name evidence="1" type="ORF">AVEN_71416_1</name>
</gene>
<keyword evidence="2" id="KW-1185">Reference proteome</keyword>
<dbReference type="AlphaFoldDB" id="A0A4Y2BHP7"/>
<accession>A0A4Y2BHP7</accession>
<sequence length="96" mass="11509">MIRKRHVTRSCVVERVSLFPDWGEKIITRMKDQDLTAKDARYHPFCQRKVDRLPFETGAKKGYRPARNVDEAMEYIYSYLEEKSEECQFSMEELLN</sequence>
<proteinExistence type="predicted"/>
<evidence type="ECO:0000313" key="1">
    <source>
        <dbReference type="EMBL" id="GBL91782.1"/>
    </source>
</evidence>
<name>A0A4Y2BHP7_ARAVE</name>